<evidence type="ECO:0000313" key="5">
    <source>
        <dbReference type="EMBL" id="MRD46395.1"/>
    </source>
</evidence>
<feature type="chain" id="PRO_5032382841" evidence="3">
    <location>
        <begin position="21"/>
        <end position="303"/>
    </location>
</feature>
<dbReference type="InterPro" id="IPR011330">
    <property type="entry name" value="Glyco_hydro/deAcase_b/a-brl"/>
</dbReference>
<dbReference type="AlphaFoldDB" id="A0A844AQF6"/>
<dbReference type="SUPFAM" id="SSF88713">
    <property type="entry name" value="Glycoside hydrolase/deacetylase"/>
    <property type="match status" value="1"/>
</dbReference>
<evidence type="ECO:0000256" key="2">
    <source>
        <dbReference type="ARBA" id="ARBA00022801"/>
    </source>
</evidence>
<dbReference type="GO" id="GO:0046872">
    <property type="term" value="F:metal ion binding"/>
    <property type="evidence" value="ECO:0007669"/>
    <property type="project" value="UniProtKB-KW"/>
</dbReference>
<feature type="domain" description="NodB homology" evidence="4">
    <location>
        <begin position="18"/>
        <end position="137"/>
    </location>
</feature>
<organism evidence="5 6">
    <name type="scientific">Caenimonas koreensis DSM 17982</name>
    <dbReference type="NCBI Taxonomy" id="1121255"/>
    <lineage>
        <taxon>Bacteria</taxon>
        <taxon>Pseudomonadati</taxon>
        <taxon>Pseudomonadota</taxon>
        <taxon>Betaproteobacteria</taxon>
        <taxon>Burkholderiales</taxon>
        <taxon>Comamonadaceae</taxon>
        <taxon>Caenimonas</taxon>
    </lineage>
</organism>
<dbReference type="GO" id="GO:0016020">
    <property type="term" value="C:membrane"/>
    <property type="evidence" value="ECO:0007669"/>
    <property type="project" value="TreeGrafter"/>
</dbReference>
<protein>
    <submittedName>
        <fullName evidence="5">Polysaccharide deacetylase family protein</fullName>
    </submittedName>
</protein>
<dbReference type="Gene3D" id="3.20.20.370">
    <property type="entry name" value="Glycoside hydrolase/deacetylase"/>
    <property type="match status" value="1"/>
</dbReference>
<dbReference type="EMBL" id="WJBU01000003">
    <property type="protein sequence ID" value="MRD46395.1"/>
    <property type="molecule type" value="Genomic_DNA"/>
</dbReference>
<dbReference type="PANTHER" id="PTHR10587">
    <property type="entry name" value="GLYCOSYL TRANSFERASE-RELATED"/>
    <property type="match status" value="1"/>
</dbReference>
<dbReference type="Proteomes" id="UP000487350">
    <property type="component" value="Unassembled WGS sequence"/>
</dbReference>
<keyword evidence="3" id="KW-0732">Signal</keyword>
<evidence type="ECO:0000256" key="1">
    <source>
        <dbReference type="ARBA" id="ARBA00022723"/>
    </source>
</evidence>
<keyword evidence="6" id="KW-1185">Reference proteome</keyword>
<dbReference type="GO" id="GO:0016810">
    <property type="term" value="F:hydrolase activity, acting on carbon-nitrogen (but not peptide) bonds"/>
    <property type="evidence" value="ECO:0007669"/>
    <property type="project" value="InterPro"/>
</dbReference>
<dbReference type="PANTHER" id="PTHR10587:SF133">
    <property type="entry name" value="CHITIN DEACETYLASE 1-RELATED"/>
    <property type="match status" value="1"/>
</dbReference>
<gene>
    <name evidence="5" type="ORF">GHT07_03840</name>
</gene>
<keyword evidence="2" id="KW-0378">Hydrolase</keyword>
<comment type="caution">
    <text evidence="5">The sequence shown here is derived from an EMBL/GenBank/DDBJ whole genome shotgun (WGS) entry which is preliminary data.</text>
</comment>
<feature type="signal peptide" evidence="3">
    <location>
        <begin position="1"/>
        <end position="20"/>
    </location>
</feature>
<proteinExistence type="predicted"/>
<evidence type="ECO:0000259" key="4">
    <source>
        <dbReference type="Pfam" id="PF01522"/>
    </source>
</evidence>
<name>A0A844AQF6_9BURK</name>
<accession>A0A844AQF6</accession>
<sequence>MNVRRAVIALALLLAGSAGAQSLSLTFDDGLNPDKEPQARAWNSQLLEHLRRADIKAMVFPALARTGDGAGRALIADWAAAGHAVGNHTSRHRSLGSQKVALEAFIEDVQEADAAFNALPTWQRRLRFPFLKEGDTVDKRDGMRAWMYDHGYESAPVSIDTSDWYYNDVFLTLSKAGGQDAKLEVLRAHYIRHLLDRAAYYDKLALQVTGKRPMHVMLLHVNAINATWLPQVVEAFKGQGWAIISPRKAFTDPLYATPPDTLPAGESIVWALAKATGVTGLRYPAEDGDYEAPALRALGLPAD</sequence>
<evidence type="ECO:0000256" key="3">
    <source>
        <dbReference type="SAM" id="SignalP"/>
    </source>
</evidence>
<evidence type="ECO:0000313" key="6">
    <source>
        <dbReference type="Proteomes" id="UP000487350"/>
    </source>
</evidence>
<keyword evidence="1" id="KW-0479">Metal-binding</keyword>
<dbReference type="InterPro" id="IPR002509">
    <property type="entry name" value="NODB_dom"/>
</dbReference>
<dbReference type="Pfam" id="PF01522">
    <property type="entry name" value="Polysacc_deac_1"/>
    <property type="match status" value="1"/>
</dbReference>
<dbReference type="OrthoDB" id="115239at2"/>
<dbReference type="InterPro" id="IPR050248">
    <property type="entry name" value="Polysacc_deacetylase_ArnD"/>
</dbReference>
<dbReference type="GO" id="GO:0005975">
    <property type="term" value="P:carbohydrate metabolic process"/>
    <property type="evidence" value="ECO:0007669"/>
    <property type="project" value="InterPro"/>
</dbReference>
<reference evidence="5 6" key="1">
    <citation type="submission" date="2019-11" db="EMBL/GenBank/DDBJ databases">
        <title>Caenimonas koreensis gen. nov., sp. nov., isolated from activated sludge.</title>
        <authorList>
            <person name="Seung H.R."/>
        </authorList>
    </citation>
    <scope>NUCLEOTIDE SEQUENCE [LARGE SCALE GENOMIC DNA]</scope>
    <source>
        <strain evidence="5 6">EMB320</strain>
    </source>
</reference>